<evidence type="ECO:0000256" key="2">
    <source>
        <dbReference type="SAM" id="Coils"/>
    </source>
</evidence>
<dbReference type="PANTHER" id="PTHR22761">
    <property type="entry name" value="CHARGED MULTIVESICULAR BODY PROTEIN"/>
    <property type="match status" value="1"/>
</dbReference>
<evidence type="ECO:0000256" key="1">
    <source>
        <dbReference type="ARBA" id="ARBA00006190"/>
    </source>
</evidence>
<name>B3S387_TRIAD</name>
<dbReference type="HOGENOM" id="CLU_1327886_0_0_1"/>
<protein>
    <submittedName>
        <fullName evidence="4">Uncharacterized protein</fullName>
    </submittedName>
</protein>
<accession>B3S387</accession>
<feature type="coiled-coil region" evidence="2">
    <location>
        <begin position="134"/>
        <end position="161"/>
    </location>
</feature>
<dbReference type="GeneID" id="6755826"/>
<dbReference type="Proteomes" id="UP000009022">
    <property type="component" value="Unassembled WGS sequence"/>
</dbReference>
<keyword evidence="5" id="KW-1185">Reference proteome</keyword>
<dbReference type="GO" id="GO:0009898">
    <property type="term" value="C:cytoplasmic side of plasma membrane"/>
    <property type="evidence" value="ECO:0000318"/>
    <property type="project" value="GO_Central"/>
</dbReference>
<dbReference type="InterPro" id="IPR005024">
    <property type="entry name" value="Snf7_fam"/>
</dbReference>
<dbReference type="OrthoDB" id="10250120at2759"/>
<dbReference type="Pfam" id="PF03357">
    <property type="entry name" value="Snf7"/>
    <property type="match status" value="1"/>
</dbReference>
<evidence type="ECO:0000256" key="3">
    <source>
        <dbReference type="SAM" id="MobiDB-lite"/>
    </source>
</evidence>
<evidence type="ECO:0000313" key="5">
    <source>
        <dbReference type="Proteomes" id="UP000009022"/>
    </source>
</evidence>
<dbReference type="GO" id="GO:0000815">
    <property type="term" value="C:ESCRT III complex"/>
    <property type="evidence" value="ECO:0000318"/>
    <property type="project" value="GO_Central"/>
</dbReference>
<dbReference type="GO" id="GO:0032511">
    <property type="term" value="P:late endosome to vacuole transport via multivesicular body sorting pathway"/>
    <property type="evidence" value="ECO:0000318"/>
    <property type="project" value="GO_Central"/>
</dbReference>
<dbReference type="KEGG" id="tad:TRIADDRAFT_58634"/>
<dbReference type="PANTHER" id="PTHR22761:SF96">
    <property type="entry name" value="BCDNA.GH08385"/>
    <property type="match status" value="1"/>
</dbReference>
<gene>
    <name evidence="4" type="ORF">TRIADDRAFT_58634</name>
</gene>
<feature type="region of interest" description="Disordered" evidence="3">
    <location>
        <begin position="166"/>
        <end position="190"/>
    </location>
</feature>
<sequence length="207" mass="23438">MAIGQIKAFMAILQTKIDHHSQLMKSHKERALKYWKDNMKDSARASLSTSKRHQQNVHKCELNYQNLSMHLQLIDDAISNGQILKVYEITTKALNRITTKNEDLSSENIAKILTDFDIAMDDIQEMNDSITGDHSLNQSEMDELNKELQNFELEDTDKIEKVCEKPIDDGLQDSTPTVPSPIQTTATPSIKPRKITAKVARASLVES</sequence>
<dbReference type="STRING" id="10228.B3S387"/>
<reference evidence="4 5" key="1">
    <citation type="journal article" date="2008" name="Nature">
        <title>The Trichoplax genome and the nature of placozoans.</title>
        <authorList>
            <person name="Srivastava M."/>
            <person name="Begovic E."/>
            <person name="Chapman J."/>
            <person name="Putnam N.H."/>
            <person name="Hellsten U."/>
            <person name="Kawashima T."/>
            <person name="Kuo A."/>
            <person name="Mitros T."/>
            <person name="Salamov A."/>
            <person name="Carpenter M.L."/>
            <person name="Signorovitch A.Y."/>
            <person name="Moreno M.A."/>
            <person name="Kamm K."/>
            <person name="Grimwood J."/>
            <person name="Schmutz J."/>
            <person name="Shapiro H."/>
            <person name="Grigoriev I.V."/>
            <person name="Buss L.W."/>
            <person name="Schierwater B."/>
            <person name="Dellaporta S.L."/>
            <person name="Rokhsar D.S."/>
        </authorList>
    </citation>
    <scope>NUCLEOTIDE SEQUENCE [LARGE SCALE GENOMIC DNA]</scope>
    <source>
        <strain evidence="4 5">Grell-BS-1999</strain>
    </source>
</reference>
<dbReference type="GO" id="GO:0006900">
    <property type="term" value="P:vesicle budding from membrane"/>
    <property type="evidence" value="ECO:0000318"/>
    <property type="project" value="GO_Central"/>
</dbReference>
<dbReference type="GO" id="GO:0005771">
    <property type="term" value="C:multivesicular body"/>
    <property type="evidence" value="ECO:0000318"/>
    <property type="project" value="GO_Central"/>
</dbReference>
<dbReference type="RefSeq" id="XP_002114613.1">
    <property type="nucleotide sequence ID" value="XM_002114577.1"/>
</dbReference>
<comment type="similarity">
    <text evidence="1">Belongs to the SNF7 family.</text>
</comment>
<dbReference type="CTD" id="6755826"/>
<feature type="compositionally biased region" description="Polar residues" evidence="3">
    <location>
        <begin position="172"/>
        <end position="188"/>
    </location>
</feature>
<dbReference type="AlphaFoldDB" id="B3S387"/>
<evidence type="ECO:0000313" key="4">
    <source>
        <dbReference type="EMBL" id="EDV22747.1"/>
    </source>
</evidence>
<dbReference type="PhylomeDB" id="B3S387"/>
<dbReference type="EMBL" id="DS985248">
    <property type="protein sequence ID" value="EDV22747.1"/>
    <property type="molecule type" value="Genomic_DNA"/>
</dbReference>
<organism evidence="4 5">
    <name type="scientific">Trichoplax adhaerens</name>
    <name type="common">Trichoplax reptans</name>
    <dbReference type="NCBI Taxonomy" id="10228"/>
    <lineage>
        <taxon>Eukaryota</taxon>
        <taxon>Metazoa</taxon>
        <taxon>Placozoa</taxon>
        <taxon>Uniplacotomia</taxon>
        <taxon>Trichoplacea</taxon>
        <taxon>Trichoplacidae</taxon>
        <taxon>Trichoplax</taxon>
    </lineage>
</organism>
<proteinExistence type="inferred from homology"/>
<keyword evidence="2" id="KW-0175">Coiled coil</keyword>
<dbReference type="InParanoid" id="B3S387"/>